<accession>A0AAW0Q618</accession>
<keyword evidence="1" id="KW-0597">Phosphoprotein</keyword>
<comment type="caution">
    <text evidence="7">The sequence shown here is derived from an EMBL/GenBank/DDBJ whole genome shotgun (WGS) entry which is preliminary data.</text>
</comment>
<sequence>MLLAENYSELAEAFGQPQSQFNSINSQLVSTLSSINSVMKYGSAEDILKLQTDSMCPLSVGADQLRQKSHGGGAEQANTDQAAVTDPANAQAQHAISAEQKRSMDIQMSTALHGQHGNQSTLKSIMKKKDGQTESNGTKKNLQFVGVNGGYETTSSDESSSEDSSSSDEEGEEENVLEESEGYKKVEEKNTREEFEAEGAEDVNLKEADTTSETRERRYELSEKMIAACGVLDSHLNDPKAVNSKDLRACLNTIQHEWFRVSSQKAATAALVEDYLNGFRAASAAVLRHIVNMADGNGNTALHYSVSHSNFQVVKKLLDADVCNVDQQNKAGYTPIMLAALAAVETPKDMHIVEELFSKGDVNARASQAGQTALMLAVSHGRMDMVRALLSHGAEVNIQDDEGSTALMCASEHGHVEIVKLLLAQPGCDATLSDSDESNALHQELLASAGRHPLAPLDVACLTRGLTPATNSLLLLIQADGALSTAGCGIPLCVLPRSVMNPKCP</sequence>
<dbReference type="InterPro" id="IPR002110">
    <property type="entry name" value="Ankyrin_rpt"/>
</dbReference>
<feature type="compositionally biased region" description="Polar residues" evidence="6">
    <location>
        <begin position="76"/>
        <end position="94"/>
    </location>
</feature>
<dbReference type="GO" id="GO:0030837">
    <property type="term" value="P:negative regulation of actin filament polymerization"/>
    <property type="evidence" value="ECO:0007669"/>
    <property type="project" value="InterPro"/>
</dbReference>
<dbReference type="PRINTS" id="PR01415">
    <property type="entry name" value="ANKYRIN"/>
</dbReference>
<evidence type="ECO:0000256" key="6">
    <source>
        <dbReference type="SAM" id="MobiDB-lite"/>
    </source>
</evidence>
<feature type="repeat" description="ANK" evidence="5">
    <location>
        <begin position="402"/>
        <end position="435"/>
    </location>
</feature>
<keyword evidence="2" id="KW-0677">Repeat</keyword>
<evidence type="ECO:0008006" key="9">
    <source>
        <dbReference type="Google" id="ProtNLM"/>
    </source>
</evidence>
<feature type="region of interest" description="Disordered" evidence="6">
    <location>
        <begin position="128"/>
        <end position="217"/>
    </location>
</feature>
<dbReference type="AlphaFoldDB" id="A0AAW0Q618"/>
<dbReference type="FunFam" id="1.25.40.20:FF:000017">
    <property type="entry name" value="KN motif and ankyrin repeat domain-containing protein 1"/>
    <property type="match status" value="1"/>
</dbReference>
<evidence type="ECO:0000256" key="2">
    <source>
        <dbReference type="ARBA" id="ARBA00022737"/>
    </source>
</evidence>
<keyword evidence="8" id="KW-1185">Reference proteome</keyword>
<evidence type="ECO:0000256" key="3">
    <source>
        <dbReference type="ARBA" id="ARBA00023043"/>
    </source>
</evidence>
<evidence type="ECO:0000256" key="4">
    <source>
        <dbReference type="ARBA" id="ARBA00023054"/>
    </source>
</evidence>
<dbReference type="SUPFAM" id="SSF48403">
    <property type="entry name" value="Ankyrin repeat"/>
    <property type="match status" value="1"/>
</dbReference>
<dbReference type="Pfam" id="PF13637">
    <property type="entry name" value="Ank_4"/>
    <property type="match status" value="1"/>
</dbReference>
<dbReference type="Pfam" id="PF12796">
    <property type="entry name" value="Ank_2"/>
    <property type="match status" value="1"/>
</dbReference>
<name>A0AAW0Q618_9GOBI</name>
<proteinExistence type="predicted"/>
<feature type="region of interest" description="Disordered" evidence="6">
    <location>
        <begin position="66"/>
        <end position="103"/>
    </location>
</feature>
<evidence type="ECO:0000256" key="5">
    <source>
        <dbReference type="PROSITE-ProRule" id="PRU00023"/>
    </source>
</evidence>
<reference evidence="8" key="1">
    <citation type="submission" date="2024-04" db="EMBL/GenBank/DDBJ databases">
        <title>Salinicola lusitanus LLJ914,a marine bacterium isolated from the Okinawa Trough.</title>
        <authorList>
            <person name="Li J."/>
        </authorList>
    </citation>
    <scope>NUCLEOTIDE SEQUENCE [LARGE SCALE GENOMIC DNA]</scope>
</reference>
<dbReference type="Gene3D" id="1.25.40.20">
    <property type="entry name" value="Ankyrin repeat-containing domain"/>
    <property type="match status" value="1"/>
</dbReference>
<feature type="compositionally biased region" description="Acidic residues" evidence="6">
    <location>
        <begin position="159"/>
        <end position="180"/>
    </location>
</feature>
<gene>
    <name evidence="7" type="ORF">WMY93_005371</name>
</gene>
<keyword evidence="4" id="KW-0175">Coiled coil</keyword>
<evidence type="ECO:0000313" key="8">
    <source>
        <dbReference type="Proteomes" id="UP001460270"/>
    </source>
</evidence>
<dbReference type="PROSITE" id="PS50088">
    <property type="entry name" value="ANK_REPEAT"/>
    <property type="match status" value="3"/>
</dbReference>
<feature type="repeat" description="ANK" evidence="5">
    <location>
        <begin position="297"/>
        <end position="319"/>
    </location>
</feature>
<dbReference type="EMBL" id="JBBPFD010000003">
    <property type="protein sequence ID" value="KAK7934475.1"/>
    <property type="molecule type" value="Genomic_DNA"/>
</dbReference>
<feature type="compositionally biased region" description="Basic and acidic residues" evidence="6">
    <location>
        <begin position="203"/>
        <end position="217"/>
    </location>
</feature>
<organism evidence="7 8">
    <name type="scientific">Mugilogobius chulae</name>
    <name type="common">yellowstripe goby</name>
    <dbReference type="NCBI Taxonomy" id="88201"/>
    <lineage>
        <taxon>Eukaryota</taxon>
        <taxon>Metazoa</taxon>
        <taxon>Chordata</taxon>
        <taxon>Craniata</taxon>
        <taxon>Vertebrata</taxon>
        <taxon>Euteleostomi</taxon>
        <taxon>Actinopterygii</taxon>
        <taxon>Neopterygii</taxon>
        <taxon>Teleostei</taxon>
        <taxon>Neoteleostei</taxon>
        <taxon>Acanthomorphata</taxon>
        <taxon>Gobiaria</taxon>
        <taxon>Gobiiformes</taxon>
        <taxon>Gobioidei</taxon>
        <taxon>Gobiidae</taxon>
        <taxon>Gobionellinae</taxon>
        <taxon>Mugilogobius</taxon>
    </lineage>
</organism>
<evidence type="ECO:0000313" key="7">
    <source>
        <dbReference type="EMBL" id="KAK7934475.1"/>
    </source>
</evidence>
<feature type="repeat" description="ANK" evidence="5">
    <location>
        <begin position="369"/>
        <end position="401"/>
    </location>
</feature>
<keyword evidence="3 5" id="KW-0040">ANK repeat</keyword>
<protein>
    <recommendedName>
        <fullName evidence="9">KN motif and ankyrin repeat domain-containing protein 1</fullName>
    </recommendedName>
</protein>
<dbReference type="PROSITE" id="PS50297">
    <property type="entry name" value="ANK_REP_REGION"/>
    <property type="match status" value="3"/>
</dbReference>
<dbReference type="InterPro" id="IPR036770">
    <property type="entry name" value="Ankyrin_rpt-contain_sf"/>
</dbReference>
<feature type="compositionally biased region" description="Basic and acidic residues" evidence="6">
    <location>
        <begin position="181"/>
        <end position="194"/>
    </location>
</feature>
<dbReference type="Proteomes" id="UP001460270">
    <property type="component" value="Unassembled WGS sequence"/>
</dbReference>
<evidence type="ECO:0000256" key="1">
    <source>
        <dbReference type="ARBA" id="ARBA00022553"/>
    </source>
</evidence>
<dbReference type="GO" id="GO:0005856">
    <property type="term" value="C:cytoskeleton"/>
    <property type="evidence" value="ECO:0007669"/>
    <property type="project" value="TreeGrafter"/>
</dbReference>
<dbReference type="GO" id="GO:0005737">
    <property type="term" value="C:cytoplasm"/>
    <property type="evidence" value="ECO:0007669"/>
    <property type="project" value="TreeGrafter"/>
</dbReference>
<dbReference type="PANTHER" id="PTHR24168:SF19">
    <property type="entry name" value="KN MOTIF AND ANKYRIN REPEAT DOMAIN-CONTAINING PROTEIN 1"/>
    <property type="match status" value="1"/>
</dbReference>
<dbReference type="PANTHER" id="PTHR24168">
    <property type="entry name" value="KN MOTIF AND ANKYRIN REPEAT DOMAIN-CONTAINING"/>
    <property type="match status" value="1"/>
</dbReference>
<dbReference type="SMART" id="SM00248">
    <property type="entry name" value="ANK"/>
    <property type="match status" value="4"/>
</dbReference>
<dbReference type="InterPro" id="IPR047184">
    <property type="entry name" value="KANK1-4"/>
</dbReference>